<dbReference type="SUPFAM" id="SSF47413">
    <property type="entry name" value="lambda repressor-like DNA-binding domains"/>
    <property type="match status" value="1"/>
</dbReference>
<keyword evidence="3" id="KW-1185">Reference proteome</keyword>
<dbReference type="Pfam" id="PF17765">
    <property type="entry name" value="MLTR_LBD"/>
    <property type="match status" value="1"/>
</dbReference>
<gene>
    <name evidence="2" type="ORF">OUQ99_29115</name>
</gene>
<evidence type="ECO:0000313" key="3">
    <source>
        <dbReference type="Proteomes" id="UP001156498"/>
    </source>
</evidence>
<evidence type="ECO:0000313" key="2">
    <source>
        <dbReference type="EMBL" id="WAE73168.1"/>
    </source>
</evidence>
<name>A0ABY6YLL4_9ACTN</name>
<dbReference type="Gene3D" id="1.10.260.40">
    <property type="entry name" value="lambda repressor-like DNA-binding domains"/>
    <property type="match status" value="1"/>
</dbReference>
<dbReference type="InterPro" id="IPR001387">
    <property type="entry name" value="Cro/C1-type_HTH"/>
</dbReference>
<sequence>MTTDTAVPGPQPIGALLRGWRQRRRISQLDLSIEADVSTRHLSFVETGRSRPSRDMVLLLSEALEIPLRERNRLLLAAGFAPVFPEAAPDGPGLEPLRGALRAVLAGHDPYPAVVVDSRWNLLEANAAVGLLLEGVSADLLEPPVNVLRVSLHPGGMAPRIANLGEWRAHLLDRLERQSAWNDRPDLAELHEELRGYPGGGTPPGGRVPGPYDLAVPLRLWHGGGELAFLSTVATFGTAVDVTLSELTIEAFLPADPATAAALRANTVLSAEGFRGGGV</sequence>
<dbReference type="EMBL" id="CP113264">
    <property type="protein sequence ID" value="WAE73168.1"/>
    <property type="molecule type" value="Genomic_DNA"/>
</dbReference>
<dbReference type="PANTHER" id="PTHR35010:SF4">
    <property type="entry name" value="BLL5781 PROTEIN"/>
    <property type="match status" value="1"/>
</dbReference>
<evidence type="ECO:0000259" key="1">
    <source>
        <dbReference type="PROSITE" id="PS50943"/>
    </source>
</evidence>
<dbReference type="CDD" id="cd00093">
    <property type="entry name" value="HTH_XRE"/>
    <property type="match status" value="1"/>
</dbReference>
<feature type="domain" description="HTH cro/C1-type" evidence="1">
    <location>
        <begin position="17"/>
        <end position="71"/>
    </location>
</feature>
<dbReference type="InterPro" id="IPR010982">
    <property type="entry name" value="Lambda_DNA-bd_dom_sf"/>
</dbReference>
<dbReference type="RefSeq" id="WP_267946955.1">
    <property type="nucleotide sequence ID" value="NZ_CP113264.1"/>
</dbReference>
<dbReference type="Pfam" id="PF13560">
    <property type="entry name" value="HTH_31"/>
    <property type="match status" value="1"/>
</dbReference>
<accession>A0ABY6YLL4</accession>
<proteinExistence type="predicted"/>
<dbReference type="SMART" id="SM00530">
    <property type="entry name" value="HTH_XRE"/>
    <property type="match status" value="1"/>
</dbReference>
<dbReference type="Gene3D" id="3.30.450.180">
    <property type="match status" value="1"/>
</dbReference>
<dbReference type="Proteomes" id="UP001156498">
    <property type="component" value="Chromosome"/>
</dbReference>
<dbReference type="InterPro" id="IPR041413">
    <property type="entry name" value="MLTR_LBD"/>
</dbReference>
<organism evidence="2 3">
    <name type="scientific">Streptomonospora nanhaiensis</name>
    <dbReference type="NCBI Taxonomy" id="1323731"/>
    <lineage>
        <taxon>Bacteria</taxon>
        <taxon>Bacillati</taxon>
        <taxon>Actinomycetota</taxon>
        <taxon>Actinomycetes</taxon>
        <taxon>Streptosporangiales</taxon>
        <taxon>Nocardiopsidaceae</taxon>
        <taxon>Streptomonospora</taxon>
    </lineage>
</organism>
<reference evidence="2 3" key="1">
    <citation type="journal article" date="2013" name="Int. J. Syst. Evol. Microbiol.">
        <title>Description of Streptomonospora sediminis sp. nov. and Streptomonospora nanhaiensis sp. nov., and reclassification of Nocardiopsis arabia Hozzein &amp; Goodfellow 2008 as Streptomonospora arabica comb. nov. and emended description of the genus Streptomonospora.</title>
        <authorList>
            <person name="Zhang D.F."/>
            <person name="Pan H.Q."/>
            <person name="He J."/>
            <person name="Zhang X.M."/>
            <person name="Zhang Y.G."/>
            <person name="Klenk H.P."/>
            <person name="Hu J.C."/>
            <person name="Li W.J."/>
        </authorList>
    </citation>
    <scope>NUCLEOTIDE SEQUENCE [LARGE SCALE GENOMIC DNA]</scope>
    <source>
        <strain evidence="2 3">12A09</strain>
    </source>
</reference>
<protein>
    <submittedName>
        <fullName evidence="2">Helix-turn-helix transcriptional regulator</fullName>
    </submittedName>
</protein>
<dbReference type="PANTHER" id="PTHR35010">
    <property type="entry name" value="BLL4672 PROTEIN-RELATED"/>
    <property type="match status" value="1"/>
</dbReference>
<dbReference type="PROSITE" id="PS50943">
    <property type="entry name" value="HTH_CROC1"/>
    <property type="match status" value="1"/>
</dbReference>